<protein>
    <submittedName>
        <fullName evidence="3">Acetyltransferase</fullName>
    </submittedName>
</protein>
<evidence type="ECO:0000259" key="2">
    <source>
        <dbReference type="PROSITE" id="PS51186"/>
    </source>
</evidence>
<dbReference type="CDD" id="cd04301">
    <property type="entry name" value="NAT_SF"/>
    <property type="match status" value="1"/>
</dbReference>
<reference evidence="3 4" key="1">
    <citation type="journal article" date="2011" name="Science">
        <title>Comparative functional genomics of the fission yeasts.</title>
        <authorList>
            <person name="Rhind N."/>
            <person name="Chen Z."/>
            <person name="Yassour M."/>
            <person name="Thompson D.A."/>
            <person name="Haas B.J."/>
            <person name="Habib N."/>
            <person name="Wapinski I."/>
            <person name="Roy S."/>
            <person name="Lin M.F."/>
            <person name="Heiman D.I."/>
            <person name="Young S.K."/>
            <person name="Furuya K."/>
            <person name="Guo Y."/>
            <person name="Pidoux A."/>
            <person name="Chen H.M."/>
            <person name="Robbertse B."/>
            <person name="Goldberg J.M."/>
            <person name="Aoki K."/>
            <person name="Bayne E.H."/>
            <person name="Berlin A.M."/>
            <person name="Desjardins C.A."/>
            <person name="Dobbs E."/>
            <person name="Dukaj L."/>
            <person name="Fan L."/>
            <person name="FitzGerald M.G."/>
            <person name="French C."/>
            <person name="Gujja S."/>
            <person name="Hansen K."/>
            <person name="Keifenheim D."/>
            <person name="Levin J.Z."/>
            <person name="Mosher R.A."/>
            <person name="Mueller C.A."/>
            <person name="Pfiffner J."/>
            <person name="Priest M."/>
            <person name="Russ C."/>
            <person name="Smialowska A."/>
            <person name="Swoboda P."/>
            <person name="Sykes S.M."/>
            <person name="Vaughn M."/>
            <person name="Vengrova S."/>
            <person name="Yoder R."/>
            <person name="Zeng Q."/>
            <person name="Allshire R."/>
            <person name="Baulcombe D."/>
            <person name="Birren B.W."/>
            <person name="Brown W."/>
            <person name="Ekwall K."/>
            <person name="Kellis M."/>
            <person name="Leatherwood J."/>
            <person name="Levin H."/>
            <person name="Margalit H."/>
            <person name="Martienssen R."/>
            <person name="Nieduszynski C.A."/>
            <person name="Spatafora J.W."/>
            <person name="Friedman N."/>
            <person name="Dalgaard J.Z."/>
            <person name="Baumann P."/>
            <person name="Niki H."/>
            <person name="Regev A."/>
            <person name="Nusbaum C."/>
        </authorList>
    </citation>
    <scope>NUCLEOTIDE SEQUENCE [LARGE SCALE GENOMIC DNA]</scope>
    <source>
        <strain evidence="4">yFS275 / FY16936</strain>
    </source>
</reference>
<dbReference type="OrthoDB" id="41532at2759"/>
<name>B6JV44_SCHJY</name>
<dbReference type="GeneID" id="7047833"/>
<keyword evidence="4" id="KW-1185">Reference proteome</keyword>
<dbReference type="PANTHER" id="PTHR13947">
    <property type="entry name" value="GNAT FAMILY N-ACETYLTRANSFERASE"/>
    <property type="match status" value="1"/>
</dbReference>
<evidence type="ECO:0000256" key="1">
    <source>
        <dbReference type="ARBA" id="ARBA00022679"/>
    </source>
</evidence>
<dbReference type="InterPro" id="IPR050769">
    <property type="entry name" value="NAT_camello-type"/>
</dbReference>
<dbReference type="InterPro" id="IPR016181">
    <property type="entry name" value="Acyl_CoA_acyltransferase"/>
</dbReference>
<feature type="domain" description="N-acetyltransferase" evidence="2">
    <location>
        <begin position="5"/>
        <end position="164"/>
    </location>
</feature>
<dbReference type="GO" id="GO:0008080">
    <property type="term" value="F:N-acetyltransferase activity"/>
    <property type="evidence" value="ECO:0000318"/>
    <property type="project" value="GO_Central"/>
</dbReference>
<accession>B6JV44</accession>
<dbReference type="SUPFAM" id="SSF55729">
    <property type="entry name" value="Acyl-CoA N-acyltransferases (Nat)"/>
    <property type="match status" value="1"/>
</dbReference>
<dbReference type="STRING" id="402676.B6JV44"/>
<keyword evidence="1" id="KW-0808">Transferase</keyword>
<organism evidence="3 4">
    <name type="scientific">Schizosaccharomyces japonicus (strain yFS275 / FY16936)</name>
    <name type="common">Fission yeast</name>
    <dbReference type="NCBI Taxonomy" id="402676"/>
    <lineage>
        <taxon>Eukaryota</taxon>
        <taxon>Fungi</taxon>
        <taxon>Dikarya</taxon>
        <taxon>Ascomycota</taxon>
        <taxon>Taphrinomycotina</taxon>
        <taxon>Schizosaccharomycetes</taxon>
        <taxon>Schizosaccharomycetales</taxon>
        <taxon>Schizosaccharomycetaceae</taxon>
        <taxon>Schizosaccharomyces</taxon>
    </lineage>
</organism>
<dbReference type="Gene3D" id="3.40.630.30">
    <property type="match status" value="1"/>
</dbReference>
<sequence>MTGNISVREYEDKDYKSVLQLIVSIQREEFGIPITAEEQPDLHDIHGFYQTGRGNFWVACDNGNIVATVGVKDMGNEEVALRKLFVSSPYRGAQYGTSNLLLQTVFDFCQKHGIRRLYLGTTDVFARAINFYKKRGFKQIEESSLPSTFPRLTVDTIFFTHEFPKPSEEQH</sequence>
<dbReference type="JaponicusDB" id="SJAG_00246"/>
<proteinExistence type="predicted"/>
<dbReference type="Proteomes" id="UP000001744">
    <property type="component" value="Unassembled WGS sequence"/>
</dbReference>
<dbReference type="InterPro" id="IPR000182">
    <property type="entry name" value="GNAT_dom"/>
</dbReference>
<evidence type="ECO:0000313" key="3">
    <source>
        <dbReference type="EMBL" id="EEB05245.1"/>
    </source>
</evidence>
<dbReference type="PROSITE" id="PS51186">
    <property type="entry name" value="GNAT"/>
    <property type="match status" value="1"/>
</dbReference>
<dbReference type="HOGENOM" id="CLU_013985_11_7_1"/>
<dbReference type="VEuPathDB" id="FungiDB:SJAG_00246"/>
<dbReference type="PANTHER" id="PTHR13947:SF37">
    <property type="entry name" value="LD18367P"/>
    <property type="match status" value="1"/>
</dbReference>
<dbReference type="AlphaFoldDB" id="B6JV44"/>
<gene>
    <name evidence="3" type="ORF">SJAG_00246</name>
</gene>
<evidence type="ECO:0000313" key="4">
    <source>
        <dbReference type="Proteomes" id="UP000001744"/>
    </source>
</evidence>
<dbReference type="EMBL" id="KE651166">
    <property type="protein sequence ID" value="EEB05245.1"/>
    <property type="molecule type" value="Genomic_DNA"/>
</dbReference>
<dbReference type="RefSeq" id="XP_002171538.1">
    <property type="nucleotide sequence ID" value="XM_002171502.2"/>
</dbReference>
<dbReference type="Pfam" id="PF00583">
    <property type="entry name" value="Acetyltransf_1"/>
    <property type="match status" value="1"/>
</dbReference>